<sequence>MVSPMKISPMNSPIKISPIKNKAEAIVAPADFEVYVSPKKKYSDEATHAANEVIKASLYAKVPRRWHWALMDAASGGNVDPHSPEFLEGVKLAASLAEAVWHKYYATPTAKELPRGKKRKSPDSDHHPNHRQRAQTNRPSLVQMADAGICFHLDWNNLSSDVAIFTYTSRSRRFHVKTPTTPTTKKRMVAGPDFEAKENIRPIKVPVSRRLRFR</sequence>
<dbReference type="AlphaFoldDB" id="S8ACC8"/>
<accession>S8ACC8</accession>
<gene>
    <name evidence="2" type="ORF">H072_5455</name>
</gene>
<feature type="region of interest" description="Disordered" evidence="1">
    <location>
        <begin position="111"/>
        <end position="139"/>
    </location>
</feature>
<reference evidence="2 3" key="1">
    <citation type="journal article" date="2013" name="PLoS Genet.">
        <title>Genomic mechanisms accounting for the adaptation to parasitism in nematode-trapping fungi.</title>
        <authorList>
            <person name="Meerupati T."/>
            <person name="Andersson K.M."/>
            <person name="Friman E."/>
            <person name="Kumar D."/>
            <person name="Tunlid A."/>
            <person name="Ahren D."/>
        </authorList>
    </citation>
    <scope>NUCLEOTIDE SEQUENCE [LARGE SCALE GENOMIC DNA]</scope>
    <source>
        <strain evidence="2 3">CBS 200.50</strain>
    </source>
</reference>
<keyword evidence="3" id="KW-1185">Reference proteome</keyword>
<organism evidence="2 3">
    <name type="scientific">Dactylellina haptotyla (strain CBS 200.50)</name>
    <name type="common">Nematode-trapping fungus</name>
    <name type="synonym">Monacrosporium haptotylum</name>
    <dbReference type="NCBI Taxonomy" id="1284197"/>
    <lineage>
        <taxon>Eukaryota</taxon>
        <taxon>Fungi</taxon>
        <taxon>Dikarya</taxon>
        <taxon>Ascomycota</taxon>
        <taxon>Pezizomycotina</taxon>
        <taxon>Orbiliomycetes</taxon>
        <taxon>Orbiliales</taxon>
        <taxon>Orbiliaceae</taxon>
        <taxon>Dactylellina</taxon>
    </lineage>
</organism>
<evidence type="ECO:0000256" key="1">
    <source>
        <dbReference type="SAM" id="MobiDB-lite"/>
    </source>
</evidence>
<evidence type="ECO:0000313" key="3">
    <source>
        <dbReference type="Proteomes" id="UP000015100"/>
    </source>
</evidence>
<dbReference type="OMA" id="MADAGIC"/>
<protein>
    <submittedName>
        <fullName evidence="2">Uncharacterized protein</fullName>
    </submittedName>
</protein>
<proteinExistence type="predicted"/>
<dbReference type="Proteomes" id="UP000015100">
    <property type="component" value="Unassembled WGS sequence"/>
</dbReference>
<reference evidence="3" key="2">
    <citation type="submission" date="2013-04" db="EMBL/GenBank/DDBJ databases">
        <title>Genomic mechanisms accounting for the adaptation to parasitism in nematode-trapping fungi.</title>
        <authorList>
            <person name="Ahren D.G."/>
        </authorList>
    </citation>
    <scope>NUCLEOTIDE SEQUENCE [LARGE SCALE GENOMIC DNA]</scope>
    <source>
        <strain evidence="3">CBS 200.50</strain>
    </source>
</reference>
<dbReference type="EMBL" id="AQGS01000285">
    <property type="protein sequence ID" value="EPS40650.1"/>
    <property type="molecule type" value="Genomic_DNA"/>
</dbReference>
<dbReference type="OrthoDB" id="10609179at2759"/>
<comment type="caution">
    <text evidence="2">The sequence shown here is derived from an EMBL/GenBank/DDBJ whole genome shotgun (WGS) entry which is preliminary data.</text>
</comment>
<name>S8ACC8_DACHA</name>
<dbReference type="HOGENOM" id="CLU_1288857_0_0_1"/>
<evidence type="ECO:0000313" key="2">
    <source>
        <dbReference type="EMBL" id="EPS40650.1"/>
    </source>
</evidence>